<proteinExistence type="predicted"/>
<organism evidence="1 2">
    <name type="scientific">Vigna mungo</name>
    <name type="common">Black gram</name>
    <name type="synonym">Phaseolus mungo</name>
    <dbReference type="NCBI Taxonomy" id="3915"/>
    <lineage>
        <taxon>Eukaryota</taxon>
        <taxon>Viridiplantae</taxon>
        <taxon>Streptophyta</taxon>
        <taxon>Embryophyta</taxon>
        <taxon>Tracheophyta</taxon>
        <taxon>Spermatophyta</taxon>
        <taxon>Magnoliopsida</taxon>
        <taxon>eudicotyledons</taxon>
        <taxon>Gunneridae</taxon>
        <taxon>Pentapetalae</taxon>
        <taxon>rosids</taxon>
        <taxon>fabids</taxon>
        <taxon>Fabales</taxon>
        <taxon>Fabaceae</taxon>
        <taxon>Papilionoideae</taxon>
        <taxon>50 kb inversion clade</taxon>
        <taxon>NPAAA clade</taxon>
        <taxon>indigoferoid/millettioid clade</taxon>
        <taxon>Phaseoleae</taxon>
        <taxon>Vigna</taxon>
    </lineage>
</organism>
<dbReference type="EMBL" id="CP144691">
    <property type="protein sequence ID" value="WVY95371.1"/>
    <property type="molecule type" value="Genomic_DNA"/>
</dbReference>
<dbReference type="AlphaFoldDB" id="A0AAQ3MQP5"/>
<accession>A0AAQ3MQP5</accession>
<evidence type="ECO:0000313" key="1">
    <source>
        <dbReference type="EMBL" id="WVY95371.1"/>
    </source>
</evidence>
<evidence type="ECO:0000313" key="2">
    <source>
        <dbReference type="Proteomes" id="UP001374535"/>
    </source>
</evidence>
<gene>
    <name evidence="1" type="ORF">V8G54_034459</name>
</gene>
<dbReference type="Proteomes" id="UP001374535">
    <property type="component" value="Chromosome 10"/>
</dbReference>
<keyword evidence="2" id="KW-1185">Reference proteome</keyword>
<reference evidence="1 2" key="1">
    <citation type="journal article" date="2023" name="Life. Sci Alliance">
        <title>Evolutionary insights into 3D genome organization and epigenetic landscape of Vigna mungo.</title>
        <authorList>
            <person name="Junaid A."/>
            <person name="Singh B."/>
            <person name="Bhatia S."/>
        </authorList>
    </citation>
    <scope>NUCLEOTIDE SEQUENCE [LARGE SCALE GENOMIC DNA]</scope>
    <source>
        <strain evidence="1">Urdbean</strain>
    </source>
</reference>
<protein>
    <submittedName>
        <fullName evidence="1">Uncharacterized protein</fullName>
    </submittedName>
</protein>
<name>A0AAQ3MQP5_VIGMU</name>
<sequence>MLQVPVVITKTPYPYSIVTFAFNNTRKKIRTAIPFQKFYFCVNTKPASLQSVPLKENNRGTFTFIFPITNSCNFSTAGHPLQNCPGKISWLRKSKQITRISIPNLNFFKHRTRIGHITHGSKVFPISSPRHGKKVPFT</sequence>